<name>A0A0J9WC18_FUSO4</name>
<dbReference type="VEuPathDB" id="FungiDB:FOXG_17205"/>
<dbReference type="RefSeq" id="XP_018258130.1">
    <property type="nucleotide sequence ID" value="XM_018397223.1"/>
</dbReference>
<reference evidence="1" key="2">
    <citation type="journal article" date="2010" name="Nature">
        <title>Comparative genomics reveals mobile pathogenicity chromosomes in Fusarium.</title>
        <authorList>
            <person name="Ma L.J."/>
            <person name="van der Does H.C."/>
            <person name="Borkovich K.A."/>
            <person name="Coleman J.J."/>
            <person name="Daboussi M.J."/>
            <person name="Di Pietro A."/>
            <person name="Dufresne M."/>
            <person name="Freitag M."/>
            <person name="Grabherr M."/>
            <person name="Henrissat B."/>
            <person name="Houterman P.M."/>
            <person name="Kang S."/>
            <person name="Shim W.B."/>
            <person name="Woloshuk C."/>
            <person name="Xie X."/>
            <person name="Xu J.R."/>
            <person name="Antoniw J."/>
            <person name="Baker S.E."/>
            <person name="Bluhm B.H."/>
            <person name="Breakspear A."/>
            <person name="Brown D.W."/>
            <person name="Butchko R.A."/>
            <person name="Chapman S."/>
            <person name="Coulson R."/>
            <person name="Coutinho P.M."/>
            <person name="Danchin E.G."/>
            <person name="Diener A."/>
            <person name="Gale L.R."/>
            <person name="Gardiner D.M."/>
            <person name="Goff S."/>
            <person name="Hammond-Kosack K.E."/>
            <person name="Hilburn K."/>
            <person name="Hua-Van A."/>
            <person name="Jonkers W."/>
            <person name="Kazan K."/>
            <person name="Kodira C.D."/>
            <person name="Koehrsen M."/>
            <person name="Kumar L."/>
            <person name="Lee Y.H."/>
            <person name="Li L."/>
            <person name="Manners J.M."/>
            <person name="Miranda-Saavedra D."/>
            <person name="Mukherjee M."/>
            <person name="Park G."/>
            <person name="Park J."/>
            <person name="Park S.Y."/>
            <person name="Proctor R.H."/>
            <person name="Regev A."/>
            <person name="Ruiz-Roldan M.C."/>
            <person name="Sain D."/>
            <person name="Sakthikumar S."/>
            <person name="Sykes S."/>
            <person name="Schwartz D.C."/>
            <person name="Turgeon B.G."/>
            <person name="Wapinski I."/>
            <person name="Yoder O."/>
            <person name="Young S."/>
            <person name="Zeng Q."/>
            <person name="Zhou S."/>
            <person name="Galagan J."/>
            <person name="Cuomo C.A."/>
            <person name="Kistler H.C."/>
            <person name="Rep M."/>
        </authorList>
    </citation>
    <scope>NUCLEOTIDE SEQUENCE [LARGE SCALE GENOMIC DNA]</scope>
    <source>
        <strain evidence="1">4287</strain>
    </source>
</reference>
<reference evidence="1" key="1">
    <citation type="submission" date="2007-04" db="EMBL/GenBank/DDBJ databases">
        <authorList>
            <consortium name="The Broad Institute Genome Sequencing Platform"/>
            <person name="Birren B."/>
            <person name="Lander E."/>
            <person name="Galagan J."/>
            <person name="Nusbaum C."/>
            <person name="Devon K."/>
            <person name="Ma L.-J."/>
            <person name="Jaffe D."/>
            <person name="Butler J."/>
            <person name="Alvarez P."/>
            <person name="Gnerre S."/>
            <person name="Grabherr M."/>
            <person name="Kleber M."/>
            <person name="Mauceli E."/>
            <person name="Brockman W."/>
            <person name="MacCallum I.A."/>
            <person name="Young S."/>
            <person name="LaButti K."/>
            <person name="DeCaprio D."/>
            <person name="Crawford M."/>
            <person name="Koehrsen M."/>
            <person name="Engels R."/>
            <person name="Montgomery P."/>
            <person name="Pearson M."/>
            <person name="Howarth C."/>
            <person name="Larson L."/>
            <person name="White J."/>
            <person name="O'Leary S."/>
            <person name="Kodira C."/>
            <person name="Zeng Q."/>
            <person name="Yandava C."/>
            <person name="Alvarado L."/>
            <person name="Kistler C."/>
            <person name="Shim W.-B."/>
            <person name="Kang S."/>
            <person name="Woloshuk C."/>
        </authorList>
    </citation>
    <scope>NUCLEOTIDE SEQUENCE</scope>
    <source>
        <strain evidence="1">4287</strain>
    </source>
</reference>
<dbReference type="AlphaFoldDB" id="A0A0J9WC18"/>
<dbReference type="GeneID" id="28957996"/>
<dbReference type="KEGG" id="fox:FOXG_17205"/>
<evidence type="ECO:0000313" key="2">
    <source>
        <dbReference type="Proteomes" id="UP000009097"/>
    </source>
</evidence>
<accession>A0A0J9WC18</accession>
<dbReference type="Proteomes" id="UP000009097">
    <property type="component" value="Unassembled WGS sequence"/>
</dbReference>
<organism evidence="1 2">
    <name type="scientific">Fusarium oxysporum f. sp. lycopersici (strain 4287 / CBS 123668 / FGSC 9935 / NRRL 34936)</name>
    <name type="common">Fusarium vascular wilt of tomato</name>
    <dbReference type="NCBI Taxonomy" id="426428"/>
    <lineage>
        <taxon>Eukaryota</taxon>
        <taxon>Fungi</taxon>
        <taxon>Dikarya</taxon>
        <taxon>Ascomycota</taxon>
        <taxon>Pezizomycotina</taxon>
        <taxon>Sordariomycetes</taxon>
        <taxon>Hypocreomycetidae</taxon>
        <taxon>Hypocreales</taxon>
        <taxon>Nectriaceae</taxon>
        <taxon>Fusarium</taxon>
        <taxon>Fusarium oxysporum species complex</taxon>
    </lineage>
</organism>
<dbReference type="OrthoDB" id="10351273at2759"/>
<dbReference type="EMBL" id="DS231740">
    <property type="protein sequence ID" value="KNB20085.1"/>
    <property type="molecule type" value="Genomic_DNA"/>
</dbReference>
<proteinExistence type="predicted"/>
<evidence type="ECO:0000313" key="1">
    <source>
        <dbReference type="EMBL" id="KNB20085.1"/>
    </source>
</evidence>
<sequence length="134" mass="14623">MLEAVGDLDDTGVWESITVSDPSSNTNVLLQATLYMTSFQAQGMENIATRTTPRLAEPSLVWDPPTAKCNTKTVLQQLGATTSEIPIAQRRTFHFAPPLRLPDWDPLYAGMVNSAEFSISSDMVMCTKSPAMAL</sequence>
<gene>
    <name evidence="1" type="ORF">FOXG_17205</name>
</gene>
<protein>
    <submittedName>
        <fullName evidence="1">Uncharacterized protein</fullName>
    </submittedName>
</protein>